<dbReference type="GO" id="GO:0006508">
    <property type="term" value="P:proteolysis"/>
    <property type="evidence" value="ECO:0007669"/>
    <property type="project" value="InterPro"/>
</dbReference>
<dbReference type="KEGG" id="nsh:GXM_03149"/>
<protein>
    <submittedName>
        <fullName evidence="2">TldD/PmbA family protein</fullName>
    </submittedName>
</protein>
<dbReference type="InterPro" id="IPR036059">
    <property type="entry name" value="TldD/PmbA_sf"/>
</dbReference>
<evidence type="ECO:0000313" key="3">
    <source>
        <dbReference type="Proteomes" id="UP000326678"/>
    </source>
</evidence>
<keyword evidence="3" id="KW-1185">Reference proteome</keyword>
<reference evidence="2 3" key="1">
    <citation type="submission" date="2019-10" db="EMBL/GenBank/DDBJ databases">
        <title>Genomic and transcriptomic insights into the perfect genentic adaptation of a filamentous nitrogen-fixing cyanobacterium to rice fields.</title>
        <authorList>
            <person name="Chen Z."/>
        </authorList>
    </citation>
    <scope>NUCLEOTIDE SEQUENCE [LARGE SCALE GENOMIC DNA]</scope>
    <source>
        <strain evidence="2">CCNUC1</strain>
    </source>
</reference>
<feature type="domain" description="Metalloprotease TldD/E C-terminal" evidence="1">
    <location>
        <begin position="224"/>
        <end position="446"/>
    </location>
</feature>
<proteinExistence type="predicted"/>
<evidence type="ECO:0000313" key="2">
    <source>
        <dbReference type="EMBL" id="QFS45672.1"/>
    </source>
</evidence>
<accession>A0A5P8VZ20</accession>
<name>A0A5P8VZ20_9NOSO</name>
<dbReference type="Proteomes" id="UP000326678">
    <property type="component" value="Chromosome Gxm1"/>
</dbReference>
<dbReference type="EMBL" id="CP045226">
    <property type="protein sequence ID" value="QFS45672.1"/>
    <property type="molecule type" value="Genomic_DNA"/>
</dbReference>
<dbReference type="GO" id="GO:0008237">
    <property type="term" value="F:metallopeptidase activity"/>
    <property type="evidence" value="ECO:0007669"/>
    <property type="project" value="InterPro"/>
</dbReference>
<organism evidence="2 3">
    <name type="scientific">Nostoc sphaeroides CCNUC1</name>
    <dbReference type="NCBI Taxonomy" id="2653204"/>
    <lineage>
        <taxon>Bacteria</taxon>
        <taxon>Bacillati</taxon>
        <taxon>Cyanobacteriota</taxon>
        <taxon>Cyanophyceae</taxon>
        <taxon>Nostocales</taxon>
        <taxon>Nostocaceae</taxon>
        <taxon>Nostoc</taxon>
    </lineage>
</organism>
<evidence type="ECO:0000259" key="1">
    <source>
        <dbReference type="Pfam" id="PF19289"/>
    </source>
</evidence>
<dbReference type="PANTHER" id="PTHR43666">
    <property type="entry name" value="TLDD PROTEIN"/>
    <property type="match status" value="1"/>
</dbReference>
<sequence length="448" mass="50246">MKIEELSALEVSFNQLIETLLIKKSENEQFTVKLSSERSQFTRFNHAKVRQTGCVADGWLELTLMADQRSSVRQFPFIGNWDVDWQLAYTALQELRDELILLPIDPYLVLPSGNNTSREIHSGNLLADELVVPTVLKLVAELDFTGIYAGGIVIKAYGDSNGQKHWFATDSFTLDYSLFSTSEQAVKGTFAGSNWDISAYIAKISEAKQQLELLSRPAKELPRGQYKTYFAPAAVADLLLMLSWGAVSEADIQQGNSALAALSRQEKKLSPRFSLKENFQRGLVPRFNELGEIAALELPIIEKGHLVNSLVNSRTAKEYQKIANGANGSETLRAPEVTTGNLGFEQILPSLDTGLYVSNLHYLNWSDRHTGRITGMTRYACFWVENAEIIAPIENLRFDESLYRFWGDKLVDLTNFQEFIPEVGTYESRQLGGSLVPGMLVEDFTYTL</sequence>
<dbReference type="InterPro" id="IPR045569">
    <property type="entry name" value="Metalloprtase-TldD/E_C"/>
</dbReference>
<dbReference type="RefSeq" id="WP_152589155.1">
    <property type="nucleotide sequence ID" value="NZ_CP045226.1"/>
</dbReference>
<gene>
    <name evidence="2" type="ORF">GXM_03149</name>
</gene>
<dbReference type="PANTHER" id="PTHR43666:SF1">
    <property type="entry name" value="CONSERVED PROTEIN"/>
    <property type="match status" value="1"/>
</dbReference>
<dbReference type="Pfam" id="PF19289">
    <property type="entry name" value="PmbA_TldD_3rd"/>
    <property type="match status" value="1"/>
</dbReference>
<dbReference type="SUPFAM" id="SSF111283">
    <property type="entry name" value="Putative modulator of DNA gyrase, PmbA/TldD"/>
    <property type="match status" value="1"/>
</dbReference>
<dbReference type="AlphaFoldDB" id="A0A5P8VZ20"/>